<name>A0A8R7Q3X1_TRIUA</name>
<reference evidence="1" key="2">
    <citation type="submission" date="2018-03" db="EMBL/GenBank/DDBJ databases">
        <title>The Triticum urartu genome reveals the dynamic nature of wheat genome evolution.</title>
        <authorList>
            <person name="Ling H."/>
            <person name="Ma B."/>
            <person name="Shi X."/>
            <person name="Liu H."/>
            <person name="Dong L."/>
            <person name="Sun H."/>
            <person name="Cao Y."/>
            <person name="Gao Q."/>
            <person name="Zheng S."/>
            <person name="Li Y."/>
            <person name="Yu Y."/>
            <person name="Du H."/>
            <person name="Qi M."/>
            <person name="Li Y."/>
            <person name="Yu H."/>
            <person name="Cui Y."/>
            <person name="Wang N."/>
            <person name="Chen C."/>
            <person name="Wu H."/>
            <person name="Zhao Y."/>
            <person name="Zhang J."/>
            <person name="Li Y."/>
            <person name="Zhou W."/>
            <person name="Zhang B."/>
            <person name="Hu W."/>
            <person name="Eijk M."/>
            <person name="Tang J."/>
            <person name="Witsenboer H."/>
            <person name="Zhao S."/>
            <person name="Li Z."/>
            <person name="Zhang A."/>
            <person name="Wang D."/>
            <person name="Liang C."/>
        </authorList>
    </citation>
    <scope>NUCLEOTIDE SEQUENCE [LARGE SCALE GENOMIC DNA]</scope>
    <source>
        <strain evidence="1">cv. G1812</strain>
    </source>
</reference>
<reference evidence="1" key="3">
    <citation type="submission" date="2022-06" db="UniProtKB">
        <authorList>
            <consortium name="EnsemblPlants"/>
        </authorList>
    </citation>
    <scope>IDENTIFICATION</scope>
</reference>
<dbReference type="Gramene" id="TuG1812G0400002305.01.T01">
    <property type="protein sequence ID" value="TuG1812G0400002305.01.T01"/>
    <property type="gene ID" value="TuG1812G0400002305.01"/>
</dbReference>
<evidence type="ECO:0000313" key="2">
    <source>
        <dbReference type="Proteomes" id="UP000015106"/>
    </source>
</evidence>
<sequence>SHGICFLLRPVREVLEHCPFVYQFTWLVYFLDLP</sequence>
<proteinExistence type="predicted"/>
<evidence type="ECO:0000313" key="1">
    <source>
        <dbReference type="EnsemblPlants" id="TuG1812G0400002305.01.T01"/>
    </source>
</evidence>
<dbReference type="AlphaFoldDB" id="A0A8R7Q3X1"/>
<dbReference type="EnsemblPlants" id="TuG1812G0400002305.01.T01">
    <property type="protein sequence ID" value="TuG1812G0400002305.01.T01"/>
    <property type="gene ID" value="TuG1812G0400002305.01"/>
</dbReference>
<keyword evidence="2" id="KW-1185">Reference proteome</keyword>
<reference evidence="2" key="1">
    <citation type="journal article" date="2013" name="Nature">
        <title>Draft genome of the wheat A-genome progenitor Triticum urartu.</title>
        <authorList>
            <person name="Ling H.Q."/>
            <person name="Zhao S."/>
            <person name="Liu D."/>
            <person name="Wang J."/>
            <person name="Sun H."/>
            <person name="Zhang C."/>
            <person name="Fan H."/>
            <person name="Li D."/>
            <person name="Dong L."/>
            <person name="Tao Y."/>
            <person name="Gao C."/>
            <person name="Wu H."/>
            <person name="Li Y."/>
            <person name="Cui Y."/>
            <person name="Guo X."/>
            <person name="Zheng S."/>
            <person name="Wang B."/>
            <person name="Yu K."/>
            <person name="Liang Q."/>
            <person name="Yang W."/>
            <person name="Lou X."/>
            <person name="Chen J."/>
            <person name="Feng M."/>
            <person name="Jian J."/>
            <person name="Zhang X."/>
            <person name="Luo G."/>
            <person name="Jiang Y."/>
            <person name="Liu J."/>
            <person name="Wang Z."/>
            <person name="Sha Y."/>
            <person name="Zhang B."/>
            <person name="Wu H."/>
            <person name="Tang D."/>
            <person name="Shen Q."/>
            <person name="Xue P."/>
            <person name="Zou S."/>
            <person name="Wang X."/>
            <person name="Liu X."/>
            <person name="Wang F."/>
            <person name="Yang Y."/>
            <person name="An X."/>
            <person name="Dong Z."/>
            <person name="Zhang K."/>
            <person name="Zhang X."/>
            <person name="Luo M.C."/>
            <person name="Dvorak J."/>
            <person name="Tong Y."/>
            <person name="Wang J."/>
            <person name="Yang H."/>
            <person name="Li Z."/>
            <person name="Wang D."/>
            <person name="Zhang A."/>
            <person name="Wang J."/>
        </authorList>
    </citation>
    <scope>NUCLEOTIDE SEQUENCE</scope>
    <source>
        <strain evidence="2">cv. G1812</strain>
    </source>
</reference>
<organism evidence="1 2">
    <name type="scientific">Triticum urartu</name>
    <name type="common">Red wild einkorn</name>
    <name type="synonym">Crithodium urartu</name>
    <dbReference type="NCBI Taxonomy" id="4572"/>
    <lineage>
        <taxon>Eukaryota</taxon>
        <taxon>Viridiplantae</taxon>
        <taxon>Streptophyta</taxon>
        <taxon>Embryophyta</taxon>
        <taxon>Tracheophyta</taxon>
        <taxon>Spermatophyta</taxon>
        <taxon>Magnoliopsida</taxon>
        <taxon>Liliopsida</taxon>
        <taxon>Poales</taxon>
        <taxon>Poaceae</taxon>
        <taxon>BOP clade</taxon>
        <taxon>Pooideae</taxon>
        <taxon>Triticodae</taxon>
        <taxon>Triticeae</taxon>
        <taxon>Triticinae</taxon>
        <taxon>Triticum</taxon>
    </lineage>
</organism>
<accession>A0A8R7Q3X1</accession>
<protein>
    <submittedName>
        <fullName evidence="1">Uncharacterized protein</fullName>
    </submittedName>
</protein>
<dbReference type="Proteomes" id="UP000015106">
    <property type="component" value="Chromosome 4"/>
</dbReference>